<evidence type="ECO:0000259" key="2">
    <source>
        <dbReference type="Pfam" id="PF05229"/>
    </source>
</evidence>
<dbReference type="RefSeq" id="WP_131176436.1">
    <property type="nucleotide sequence ID" value="NZ_QJUM01000022.1"/>
</dbReference>
<comment type="caution">
    <text evidence="3">The sequence shown here is derived from an EMBL/GenBank/DDBJ whole genome shotgun (WGS) entry which is preliminary data.</text>
</comment>
<dbReference type="InterPro" id="IPR007893">
    <property type="entry name" value="Spore_coat_U/FanG"/>
</dbReference>
<dbReference type="EMBL" id="QJUM01000022">
    <property type="protein sequence ID" value="TBV02814.1"/>
    <property type="molecule type" value="Genomic_DNA"/>
</dbReference>
<keyword evidence="3" id="KW-0946">Virion</keyword>
<feature type="signal peptide" evidence="1">
    <location>
        <begin position="1"/>
        <end position="26"/>
    </location>
</feature>
<dbReference type="SMART" id="SM00972">
    <property type="entry name" value="SCPU"/>
    <property type="match status" value="1"/>
</dbReference>
<proteinExistence type="predicted"/>
<organism evidence="3 4">
    <name type="scientific">Phytopseudomonas dryadis</name>
    <dbReference type="NCBI Taxonomy" id="2487520"/>
    <lineage>
        <taxon>Bacteria</taxon>
        <taxon>Pseudomonadati</taxon>
        <taxon>Pseudomonadota</taxon>
        <taxon>Gammaproteobacteria</taxon>
        <taxon>Pseudomonadales</taxon>
        <taxon>Pseudomonadaceae</taxon>
        <taxon>Phytopseudomonas</taxon>
    </lineage>
</organism>
<protein>
    <submittedName>
        <fullName evidence="3">Spore coat protein</fullName>
    </submittedName>
</protein>
<name>A0ABY1Z3G5_9GAMM</name>
<dbReference type="Pfam" id="PF05229">
    <property type="entry name" value="SCPU"/>
    <property type="match status" value="1"/>
</dbReference>
<feature type="domain" description="Spore coat protein U/FanG" evidence="2">
    <location>
        <begin position="30"/>
        <end position="163"/>
    </location>
</feature>
<evidence type="ECO:0000313" key="4">
    <source>
        <dbReference type="Proteomes" id="UP000291334"/>
    </source>
</evidence>
<dbReference type="Proteomes" id="UP000291334">
    <property type="component" value="Unassembled WGS sequence"/>
</dbReference>
<keyword evidence="1" id="KW-0732">Signal</keyword>
<accession>A0ABY1Z3G5</accession>
<keyword evidence="4" id="KW-1185">Reference proteome</keyword>
<gene>
    <name evidence="3" type="ORF">DNK34_17830</name>
</gene>
<sequence>MTYKCAFNASALSLLAIALLGGTAHAATETATIAVTATVAATCTLTATPLAFPAYTGAADVTATADLTVTCSNTAPYVVSLDMGNGTGATAEARLMTGGVSGTDTLTYQLFQTNAQGIAWGNTPGTDTLDGTGDGAAQTLTVYGLIAASQESSIGDYSDSVVASIDY</sequence>
<dbReference type="PANTHER" id="PTHR37089:SF4">
    <property type="entry name" value="EXPORTED PROTEIN"/>
    <property type="match status" value="1"/>
</dbReference>
<reference evidence="3 4" key="1">
    <citation type="submission" date="2018-06" db="EMBL/GenBank/DDBJ databases">
        <title>Three novel Pseudomonas species isolated from symptomatic oak.</title>
        <authorList>
            <person name="Bueno-Gonzalez V."/>
            <person name="Brady C."/>
        </authorList>
    </citation>
    <scope>NUCLEOTIDE SEQUENCE [LARGE SCALE GENOMIC DNA]</scope>
    <source>
        <strain evidence="3 4">P26B</strain>
    </source>
</reference>
<evidence type="ECO:0000313" key="3">
    <source>
        <dbReference type="EMBL" id="TBV02814.1"/>
    </source>
</evidence>
<keyword evidence="3" id="KW-0167">Capsid protein</keyword>
<dbReference type="InterPro" id="IPR053167">
    <property type="entry name" value="Spore_coat_component"/>
</dbReference>
<evidence type="ECO:0000256" key="1">
    <source>
        <dbReference type="SAM" id="SignalP"/>
    </source>
</evidence>
<feature type="chain" id="PRO_5047114379" evidence="1">
    <location>
        <begin position="27"/>
        <end position="167"/>
    </location>
</feature>
<dbReference type="PANTHER" id="PTHR37089">
    <property type="entry name" value="PROTEIN U-RELATED"/>
    <property type="match status" value="1"/>
</dbReference>